<gene>
    <name evidence="2" type="ORF">RUM8411_01053</name>
</gene>
<protein>
    <submittedName>
        <fullName evidence="2">Uncharacterized protein</fullName>
    </submittedName>
</protein>
<organism evidence="2 3">
    <name type="scientific">Ruegeria meonggei</name>
    <dbReference type="NCBI Taxonomy" id="1446476"/>
    <lineage>
        <taxon>Bacteria</taxon>
        <taxon>Pseudomonadati</taxon>
        <taxon>Pseudomonadota</taxon>
        <taxon>Alphaproteobacteria</taxon>
        <taxon>Rhodobacterales</taxon>
        <taxon>Roseobacteraceae</taxon>
        <taxon>Ruegeria</taxon>
    </lineage>
</organism>
<accession>A0A1X6YMG2</accession>
<dbReference type="Proteomes" id="UP000193778">
    <property type="component" value="Unassembled WGS sequence"/>
</dbReference>
<keyword evidence="3" id="KW-1185">Reference proteome</keyword>
<name>A0A1X6YMG2_9RHOB</name>
<dbReference type="AlphaFoldDB" id="A0A1X6YMG2"/>
<sequence length="169" mass="19023">MLSYQKEHAVITTAPTKIVRNVFCLLDRGFQSSCISCHMFVSAMKCASVGHRPATALICVLVCGMYDDVTTHVNWAQSRPPLKSHMAQRTSSLSTSSHHQRRFLRKRPNIKPLEARPVRVAFIAHMKERTRCPMPDQSGPKRPQVNQPPIHDGLPGMCRKLWGLVDEPA</sequence>
<evidence type="ECO:0000313" key="2">
    <source>
        <dbReference type="EMBL" id="SLN25744.1"/>
    </source>
</evidence>
<evidence type="ECO:0000256" key="1">
    <source>
        <dbReference type="SAM" id="MobiDB-lite"/>
    </source>
</evidence>
<feature type="region of interest" description="Disordered" evidence="1">
    <location>
        <begin position="131"/>
        <end position="152"/>
    </location>
</feature>
<evidence type="ECO:0000313" key="3">
    <source>
        <dbReference type="Proteomes" id="UP000193778"/>
    </source>
</evidence>
<proteinExistence type="predicted"/>
<dbReference type="EMBL" id="FWFP01000002">
    <property type="protein sequence ID" value="SLN25744.1"/>
    <property type="molecule type" value="Genomic_DNA"/>
</dbReference>
<reference evidence="3" key="1">
    <citation type="submission" date="2017-03" db="EMBL/GenBank/DDBJ databases">
        <authorList>
            <person name="Rodrigo-Torres L."/>
            <person name="Arahal R.D."/>
            <person name="Lucena T."/>
        </authorList>
    </citation>
    <scope>NUCLEOTIDE SEQUENCE [LARGE SCALE GENOMIC DNA]</scope>
    <source>
        <strain evidence="3">CECT 8411</strain>
    </source>
</reference>